<protein>
    <submittedName>
        <fullName evidence="9">Type II toxin-antitoxin system VapC family toxin</fullName>
    </submittedName>
</protein>
<dbReference type="Proteomes" id="UP000642094">
    <property type="component" value="Unassembled WGS sequence"/>
</dbReference>
<name>A0ABR8A0X2_9CYAN</name>
<dbReference type="Gene3D" id="3.40.50.1010">
    <property type="entry name" value="5'-nuclease"/>
    <property type="match status" value="1"/>
</dbReference>
<dbReference type="InterPro" id="IPR029060">
    <property type="entry name" value="PIN-like_dom_sf"/>
</dbReference>
<dbReference type="InterPro" id="IPR050556">
    <property type="entry name" value="Type_II_TA_system_RNase"/>
</dbReference>
<comment type="similarity">
    <text evidence="7">Belongs to the PINc/VapC protein family.</text>
</comment>
<proteinExistence type="inferred from homology"/>
<dbReference type="SUPFAM" id="SSF88723">
    <property type="entry name" value="PIN domain-like"/>
    <property type="match status" value="1"/>
</dbReference>
<evidence type="ECO:0000256" key="3">
    <source>
        <dbReference type="ARBA" id="ARBA00022722"/>
    </source>
</evidence>
<evidence type="ECO:0000259" key="8">
    <source>
        <dbReference type="Pfam" id="PF01850"/>
    </source>
</evidence>
<keyword evidence="3" id="KW-0540">Nuclease</keyword>
<reference evidence="9 10" key="1">
    <citation type="journal article" date="2020" name="ISME J.">
        <title>Comparative genomics reveals insights into cyanobacterial evolution and habitat adaptation.</title>
        <authorList>
            <person name="Chen M.Y."/>
            <person name="Teng W.K."/>
            <person name="Zhao L."/>
            <person name="Hu C.X."/>
            <person name="Zhou Y.K."/>
            <person name="Han B.P."/>
            <person name="Song L.R."/>
            <person name="Shu W.S."/>
        </authorList>
    </citation>
    <scope>NUCLEOTIDE SEQUENCE [LARGE SCALE GENOMIC DNA]</scope>
    <source>
        <strain evidence="9 10">FACHB-723</strain>
    </source>
</reference>
<keyword evidence="2" id="KW-1277">Toxin-antitoxin system</keyword>
<dbReference type="InterPro" id="IPR002716">
    <property type="entry name" value="PIN_dom"/>
</dbReference>
<evidence type="ECO:0000313" key="9">
    <source>
        <dbReference type="EMBL" id="MBD2189896.1"/>
    </source>
</evidence>
<accession>A0ABR8A0X2</accession>
<evidence type="ECO:0000256" key="7">
    <source>
        <dbReference type="ARBA" id="ARBA00038093"/>
    </source>
</evidence>
<evidence type="ECO:0000256" key="4">
    <source>
        <dbReference type="ARBA" id="ARBA00022723"/>
    </source>
</evidence>
<comment type="caution">
    <text evidence="9">The sequence shown here is derived from an EMBL/GenBank/DDBJ whole genome shotgun (WGS) entry which is preliminary data.</text>
</comment>
<evidence type="ECO:0000313" key="10">
    <source>
        <dbReference type="Proteomes" id="UP000642094"/>
    </source>
</evidence>
<dbReference type="EMBL" id="JACJQB010000059">
    <property type="protein sequence ID" value="MBD2189896.1"/>
    <property type="molecule type" value="Genomic_DNA"/>
</dbReference>
<keyword evidence="6" id="KW-0460">Magnesium</keyword>
<comment type="cofactor">
    <cofactor evidence="1">
        <name>Mg(2+)</name>
        <dbReference type="ChEBI" id="CHEBI:18420"/>
    </cofactor>
</comment>
<organism evidence="9 10">
    <name type="scientific">Pseudanabaena mucicola FACHB-723</name>
    <dbReference type="NCBI Taxonomy" id="2692860"/>
    <lineage>
        <taxon>Bacteria</taxon>
        <taxon>Bacillati</taxon>
        <taxon>Cyanobacteriota</taxon>
        <taxon>Cyanophyceae</taxon>
        <taxon>Pseudanabaenales</taxon>
        <taxon>Pseudanabaenaceae</taxon>
        <taxon>Pseudanabaena</taxon>
    </lineage>
</organism>
<dbReference type="PANTHER" id="PTHR33653">
    <property type="entry name" value="RIBONUCLEASE VAPC2"/>
    <property type="match status" value="1"/>
</dbReference>
<keyword evidence="5" id="KW-0378">Hydrolase</keyword>
<keyword evidence="4" id="KW-0479">Metal-binding</keyword>
<keyword evidence="10" id="KW-1185">Reference proteome</keyword>
<feature type="domain" description="PIN" evidence="8">
    <location>
        <begin position="3"/>
        <end position="131"/>
    </location>
</feature>
<evidence type="ECO:0000256" key="2">
    <source>
        <dbReference type="ARBA" id="ARBA00022649"/>
    </source>
</evidence>
<dbReference type="RefSeq" id="WP_190404708.1">
    <property type="nucleotide sequence ID" value="NZ_JACJQB010000059.1"/>
</dbReference>
<dbReference type="Pfam" id="PF01850">
    <property type="entry name" value="PIN"/>
    <property type="match status" value="1"/>
</dbReference>
<evidence type="ECO:0000256" key="5">
    <source>
        <dbReference type="ARBA" id="ARBA00022801"/>
    </source>
</evidence>
<dbReference type="CDD" id="cd09881">
    <property type="entry name" value="PIN_VapC4-5_FitB-like"/>
    <property type="match status" value="1"/>
</dbReference>
<dbReference type="PANTHER" id="PTHR33653:SF1">
    <property type="entry name" value="RIBONUCLEASE VAPC2"/>
    <property type="match status" value="1"/>
</dbReference>
<gene>
    <name evidence="9" type="ORF">H6F41_17330</name>
</gene>
<sequence>MYILDTDHLSVLDRGGINAQRLLTRLAKVNPNQVSATIISYEEQTRGWLSHISKARNLEAQVEIYKQLKRQINNYCATPIIDFDIDAANEFQRIRKLYPRLGTMDLKIAAIALVNNAIVLTRNTSDFEQIANLQIEDWTQ</sequence>
<evidence type="ECO:0000256" key="1">
    <source>
        <dbReference type="ARBA" id="ARBA00001946"/>
    </source>
</evidence>
<evidence type="ECO:0000256" key="6">
    <source>
        <dbReference type="ARBA" id="ARBA00022842"/>
    </source>
</evidence>